<keyword evidence="3 5" id="KW-0689">Ribosomal protein</keyword>
<dbReference type="Pfam" id="PF01386">
    <property type="entry name" value="Ribosomal_L25p"/>
    <property type="match status" value="1"/>
</dbReference>
<evidence type="ECO:0000256" key="1">
    <source>
        <dbReference type="ARBA" id="ARBA00022730"/>
    </source>
</evidence>
<dbReference type="HAMAP" id="MF_01334">
    <property type="entry name" value="Ribosomal_bL25_CTC"/>
    <property type="match status" value="1"/>
</dbReference>
<dbReference type="NCBIfam" id="NF004128">
    <property type="entry name" value="PRK05618.1-2"/>
    <property type="match status" value="1"/>
</dbReference>
<dbReference type="STRING" id="1122125.GCA_000423185_01804"/>
<reference evidence="9" key="1">
    <citation type="submission" date="2017-05" db="EMBL/GenBank/DDBJ databases">
        <authorList>
            <person name="Macchi M."/>
            <person name="Festa S."/>
            <person name="Coppotelli B.M."/>
            <person name="Morelli I.S."/>
        </authorList>
    </citation>
    <scope>NUCLEOTIDE SEQUENCE [LARGE SCALE GENOMIC DNA]</scope>
    <source>
        <strain evidence="9">I</strain>
    </source>
</reference>
<dbReference type="GO" id="GO:0022625">
    <property type="term" value="C:cytosolic large ribosomal subunit"/>
    <property type="evidence" value="ECO:0007669"/>
    <property type="project" value="TreeGrafter"/>
</dbReference>
<dbReference type="Gene3D" id="2.40.240.10">
    <property type="entry name" value="Ribosomal Protein L25, Chain P"/>
    <property type="match status" value="1"/>
</dbReference>
<dbReference type="OrthoDB" id="9806411at2"/>
<comment type="function">
    <text evidence="5">This is one of the proteins that binds to the 5S RNA in the ribosome where it forms part of the central protuberance.</text>
</comment>
<accession>A0A211YZL2</accession>
<dbReference type="Pfam" id="PF14693">
    <property type="entry name" value="Ribosomal_TL5_C"/>
    <property type="match status" value="1"/>
</dbReference>
<dbReference type="Proteomes" id="UP000196655">
    <property type="component" value="Unassembled WGS sequence"/>
</dbReference>
<dbReference type="CDD" id="cd00495">
    <property type="entry name" value="Ribosomal_L25_TL5_CTC"/>
    <property type="match status" value="1"/>
</dbReference>
<keyword evidence="9" id="KW-1185">Reference proteome</keyword>
<evidence type="ECO:0000313" key="8">
    <source>
        <dbReference type="EMBL" id="OWJ58307.1"/>
    </source>
</evidence>
<proteinExistence type="inferred from homology"/>
<dbReference type="InterPro" id="IPR037121">
    <property type="entry name" value="Ribosomal_bL25_C"/>
</dbReference>
<dbReference type="Gene3D" id="2.170.120.20">
    <property type="entry name" value="Ribosomal protein L25, beta domain"/>
    <property type="match status" value="1"/>
</dbReference>
<dbReference type="PANTHER" id="PTHR33284">
    <property type="entry name" value="RIBOSOMAL PROTEIN L25/GLN-TRNA SYNTHETASE, ANTI-CODON-BINDING DOMAIN-CONTAINING PROTEIN"/>
    <property type="match status" value="1"/>
</dbReference>
<dbReference type="GO" id="GO:0003735">
    <property type="term" value="F:structural constituent of ribosome"/>
    <property type="evidence" value="ECO:0007669"/>
    <property type="project" value="InterPro"/>
</dbReference>
<protein>
    <recommendedName>
        <fullName evidence="5">Large ribosomal subunit protein bL25</fullName>
    </recommendedName>
    <alternativeName>
        <fullName evidence="5">General stress protein CTC</fullName>
    </alternativeName>
</protein>
<dbReference type="InterPro" id="IPR020930">
    <property type="entry name" value="Ribosomal_uL5_bac-type"/>
</dbReference>
<dbReference type="InterPro" id="IPR020056">
    <property type="entry name" value="Rbsml_bL25/Gln-tRNA_synth_N"/>
</dbReference>
<dbReference type="InterPro" id="IPR011035">
    <property type="entry name" value="Ribosomal_bL25/Gln-tRNA_synth"/>
</dbReference>
<dbReference type="NCBIfam" id="TIGR00731">
    <property type="entry name" value="bL25_bact_ctc"/>
    <property type="match status" value="1"/>
</dbReference>
<comment type="caution">
    <text evidence="8">The sequence shown here is derived from an EMBL/GenBank/DDBJ whole genome shotgun (WGS) entry which is preliminary data.</text>
</comment>
<evidence type="ECO:0000259" key="7">
    <source>
        <dbReference type="Pfam" id="PF14693"/>
    </source>
</evidence>
<evidence type="ECO:0000256" key="2">
    <source>
        <dbReference type="ARBA" id="ARBA00022884"/>
    </source>
</evidence>
<name>A0A211YZL2_9PROT</name>
<evidence type="ECO:0000259" key="6">
    <source>
        <dbReference type="Pfam" id="PF01386"/>
    </source>
</evidence>
<organism evidence="8 9">
    <name type="scientific">Inquilinus limosus</name>
    <dbReference type="NCBI Taxonomy" id="171674"/>
    <lineage>
        <taxon>Bacteria</taxon>
        <taxon>Pseudomonadati</taxon>
        <taxon>Pseudomonadota</taxon>
        <taxon>Alphaproteobacteria</taxon>
        <taxon>Rhodospirillales</taxon>
        <taxon>Rhodospirillaceae</taxon>
        <taxon>Inquilinus</taxon>
    </lineage>
</organism>
<evidence type="ECO:0000256" key="4">
    <source>
        <dbReference type="ARBA" id="ARBA00023274"/>
    </source>
</evidence>
<gene>
    <name evidence="5" type="primary">rplY</name>
    <name evidence="5" type="synonym">ctc</name>
    <name evidence="8" type="ORF">BWR60_33475</name>
</gene>
<evidence type="ECO:0000256" key="5">
    <source>
        <dbReference type="HAMAP-Rule" id="MF_01334"/>
    </source>
</evidence>
<keyword evidence="4 5" id="KW-0687">Ribonucleoprotein</keyword>
<comment type="subunit">
    <text evidence="5">Part of the 50S ribosomal subunit; part of the 5S rRNA/L5/L18/L25 subcomplex. Contacts the 5S rRNA. Binds to the 5S rRNA independently of L5 and L18.</text>
</comment>
<dbReference type="InterPro" id="IPR001021">
    <property type="entry name" value="Ribosomal_bL25_long"/>
</dbReference>
<dbReference type="SUPFAM" id="SSF50715">
    <property type="entry name" value="Ribosomal protein L25-like"/>
    <property type="match status" value="1"/>
</dbReference>
<keyword evidence="1 5" id="KW-0699">rRNA-binding</keyword>
<feature type="domain" description="Large ribosomal subunit protein bL25 beta" evidence="7">
    <location>
        <begin position="103"/>
        <end position="187"/>
    </location>
</feature>
<sequence>MAETIKIKAEARDRAGKGAARAARRAGMIPGVIYGDNKPPVLFSVNAQSLLKVLRDPAMLTHLYDIEIGSEKHHVLARDIALDPVTDTAIHLDFLRVSDKTTVHADVPVHFVNEEASPGIKRGGVLNVVRHDIELICRAESIPEFVSVDLTGAEIGDSLRMSAVKLPEGVRPAVQDRDFVIATVAAPSAVRAEAAEAAAAAVTGEAAVAEEPKA</sequence>
<dbReference type="AlphaFoldDB" id="A0A211YZL2"/>
<dbReference type="InterPro" id="IPR029751">
    <property type="entry name" value="Ribosomal_L25_dom"/>
</dbReference>
<evidence type="ECO:0000256" key="3">
    <source>
        <dbReference type="ARBA" id="ARBA00022980"/>
    </source>
</evidence>
<dbReference type="GO" id="GO:0006412">
    <property type="term" value="P:translation"/>
    <property type="evidence" value="ECO:0007669"/>
    <property type="project" value="UniProtKB-UniRule"/>
</dbReference>
<dbReference type="PANTHER" id="PTHR33284:SF1">
    <property type="entry name" value="RIBOSOMAL PROTEIN L25_GLN-TRNA SYNTHETASE, ANTI-CODON-BINDING DOMAIN-CONTAINING PROTEIN"/>
    <property type="match status" value="1"/>
</dbReference>
<keyword evidence="2 5" id="KW-0694">RNA-binding</keyword>
<dbReference type="EMBL" id="NHON01000135">
    <property type="protein sequence ID" value="OWJ58307.1"/>
    <property type="molecule type" value="Genomic_DNA"/>
</dbReference>
<dbReference type="RefSeq" id="WP_088157243.1">
    <property type="nucleotide sequence ID" value="NZ_NHON01000135.1"/>
</dbReference>
<evidence type="ECO:0000313" key="9">
    <source>
        <dbReference type="Proteomes" id="UP000196655"/>
    </source>
</evidence>
<feature type="domain" description="Large ribosomal subunit protein bL25 L25" evidence="6">
    <location>
        <begin position="7"/>
        <end position="94"/>
    </location>
</feature>
<dbReference type="GO" id="GO:0008097">
    <property type="term" value="F:5S rRNA binding"/>
    <property type="evidence" value="ECO:0007669"/>
    <property type="project" value="InterPro"/>
</dbReference>
<dbReference type="InterPro" id="IPR020057">
    <property type="entry name" value="Ribosomal_bL25_b-dom"/>
</dbReference>
<comment type="similarity">
    <text evidence="5">Belongs to the bacterial ribosomal protein bL25 family. CTC subfamily.</text>
</comment>